<organism evidence="11 12">
    <name type="scientific">Lasallia pustulata</name>
    <dbReference type="NCBI Taxonomy" id="136370"/>
    <lineage>
        <taxon>Eukaryota</taxon>
        <taxon>Fungi</taxon>
        <taxon>Dikarya</taxon>
        <taxon>Ascomycota</taxon>
        <taxon>Pezizomycotina</taxon>
        <taxon>Lecanoromycetes</taxon>
        <taxon>OSLEUM clade</taxon>
        <taxon>Umbilicariomycetidae</taxon>
        <taxon>Umbilicariales</taxon>
        <taxon>Umbilicariaceae</taxon>
        <taxon>Lasallia</taxon>
    </lineage>
</organism>
<dbReference type="GO" id="GO:0006368">
    <property type="term" value="P:transcription elongation by RNA polymerase II"/>
    <property type="evidence" value="ECO:0007669"/>
    <property type="project" value="TreeGrafter"/>
</dbReference>
<dbReference type="PROSITE" id="PS50016">
    <property type="entry name" value="ZF_PHD_2"/>
    <property type="match status" value="1"/>
</dbReference>
<evidence type="ECO:0000256" key="5">
    <source>
        <dbReference type="ARBA" id="ARBA00022771"/>
    </source>
</evidence>
<dbReference type="SMART" id="SM00510">
    <property type="entry name" value="TFS2M"/>
    <property type="match status" value="1"/>
</dbReference>
<feature type="compositionally biased region" description="Low complexity" evidence="8">
    <location>
        <begin position="757"/>
        <end position="771"/>
    </location>
</feature>
<dbReference type="InterPro" id="IPR019786">
    <property type="entry name" value="Zinc_finger_PHD-type_CS"/>
</dbReference>
<feature type="compositionally biased region" description="Polar residues" evidence="8">
    <location>
        <begin position="200"/>
        <end position="209"/>
    </location>
</feature>
<dbReference type="PANTHER" id="PTHR11477:SF11">
    <property type="entry name" value="TRANSCRIPTION FACTOR BYE1"/>
    <property type="match status" value="1"/>
</dbReference>
<dbReference type="GO" id="GO:0005634">
    <property type="term" value="C:nucleus"/>
    <property type="evidence" value="ECO:0007669"/>
    <property type="project" value="TreeGrafter"/>
</dbReference>
<evidence type="ECO:0000256" key="6">
    <source>
        <dbReference type="ARBA" id="ARBA00022833"/>
    </source>
</evidence>
<dbReference type="InterPro" id="IPR012921">
    <property type="entry name" value="SPOC_C"/>
</dbReference>
<sequence>MADEIRRSGRATKGQHTKNLDVPEVPSAKRGGKGSRSKTSKQASSEPTPHEDEAPAIIRCICGAVEEDEDDERKMIVCDRCDAWQHNECMELPNDDSLLPDEYFCEVCKPEDHQGLLAKVARGEKPWEERAKVREREEEERKSRRRKGGKKGKKPRVSDTKLEKTEDTNGNGTTIKDAPTADGPAAMTPEPNQKRKLPIESTTENNAQDGQEPVTKVRKISTSKDVKPLPQRRQSSTMAAPSRRDSKGGVFQTDLVENVSDLQSGARRNVATALVKLFVDQTTQAQKEGACKLPKGQALEVLGRRLGLAVEYAVFANFWGPGGEPNPAYSNKFRMILHNVKANPALRDRLLNKSLSPQELSQMSSDDMASKELQEMTAEMKKETEKQHMLIHEEGPRIRRTHKGEEVVGDPVTGDTESIFPSAPARRRESEMVDTEGGRQTSGEPTSPQSATAVELPDDVGNTIASLPQRGSPLAIDTRAPLRQSIDPKRKSSSTFDIQNVWSSVESPDVDKQRTRQPPPPEASTHFAGRTQGSAVEPDADIDQLLKDEEPDDEEPYSPTDYAADPGTVWRGKLVRPGFPETIGIGKHVGGADLSVTIPWPQLMPPALHVEGRINIDRASEYLCNLRWSHTTDVSVVAVTPNDDPISKAEFDRLFDYLTERNRYGVIGKSHLAVLRDIYIVPLESGMSKKPDFIELLEHCTIEEPRPERTLLLTFVIKVGPTDSAQATPRHLDTGAIASPIGAGGIQPHASYPTPIPIGHPSSHISPIHSHLAPYESSPPQPPPFNPPPQGYQQPHPYQAQQEGPKGIEAARHVLGELATAPVIGELLTQSPATGVNEFTAIREVFEAVPASQNDFAVLMDALARKLQQTTGGS</sequence>
<protein>
    <recommendedName>
        <fullName evidence="3">Transcription factor BYE1</fullName>
    </recommendedName>
</protein>
<evidence type="ECO:0000256" key="7">
    <source>
        <dbReference type="PROSITE-ProRule" id="PRU00146"/>
    </source>
</evidence>
<dbReference type="InterPro" id="IPR001965">
    <property type="entry name" value="Znf_PHD"/>
</dbReference>
<keyword evidence="5 7" id="KW-0863">Zinc-finger</keyword>
<feature type="region of interest" description="Disordered" evidence="8">
    <location>
        <begin position="1"/>
        <end position="56"/>
    </location>
</feature>
<feature type="compositionally biased region" description="Basic residues" evidence="8">
    <location>
        <begin position="143"/>
        <end position="155"/>
    </location>
</feature>
<dbReference type="InterPro" id="IPR036575">
    <property type="entry name" value="TFIIS_cen_dom_sf"/>
</dbReference>
<evidence type="ECO:0000256" key="8">
    <source>
        <dbReference type="SAM" id="MobiDB-lite"/>
    </source>
</evidence>
<keyword evidence="6" id="KW-0862">Zinc</keyword>
<dbReference type="Proteomes" id="UP000192927">
    <property type="component" value="Unassembled WGS sequence"/>
</dbReference>
<dbReference type="GO" id="GO:0000977">
    <property type="term" value="F:RNA polymerase II transcription regulatory region sequence-specific DNA binding"/>
    <property type="evidence" value="ECO:0007669"/>
    <property type="project" value="TreeGrafter"/>
</dbReference>
<evidence type="ECO:0000256" key="1">
    <source>
        <dbReference type="ARBA" id="ARBA00002311"/>
    </source>
</evidence>
<dbReference type="Pfam" id="PF07744">
    <property type="entry name" value="SPOC"/>
    <property type="match status" value="1"/>
</dbReference>
<feature type="region of interest" description="Disordered" evidence="8">
    <location>
        <begin position="120"/>
        <end position="249"/>
    </location>
</feature>
<dbReference type="GO" id="GO:0008270">
    <property type="term" value="F:zinc ion binding"/>
    <property type="evidence" value="ECO:0007669"/>
    <property type="project" value="UniProtKB-KW"/>
</dbReference>
<evidence type="ECO:0000313" key="12">
    <source>
        <dbReference type="Proteomes" id="UP000192927"/>
    </source>
</evidence>
<feature type="compositionally biased region" description="Basic and acidic residues" evidence="8">
    <location>
        <begin position="156"/>
        <end position="167"/>
    </location>
</feature>
<accession>A0A1W5D1H3</accession>
<feature type="compositionally biased region" description="Low complexity" evidence="8">
    <location>
        <begin position="791"/>
        <end position="802"/>
    </location>
</feature>
<feature type="compositionally biased region" description="Basic residues" evidence="8">
    <location>
        <begin position="30"/>
        <end position="39"/>
    </location>
</feature>
<evidence type="ECO:0000259" key="9">
    <source>
        <dbReference type="PROSITE" id="PS50016"/>
    </source>
</evidence>
<comment type="similarity">
    <text evidence="2">Belongs to the BYE1 family.</text>
</comment>
<proteinExistence type="inferred from homology"/>
<dbReference type="Pfam" id="PF07500">
    <property type="entry name" value="TFIIS_M"/>
    <property type="match status" value="1"/>
</dbReference>
<feature type="region of interest" description="Disordered" evidence="8">
    <location>
        <begin position="549"/>
        <end position="569"/>
    </location>
</feature>
<feature type="domain" description="PHD-type" evidence="9">
    <location>
        <begin position="57"/>
        <end position="111"/>
    </location>
</feature>
<dbReference type="Pfam" id="PF23257">
    <property type="entry name" value="DUF7071"/>
    <property type="match status" value="1"/>
</dbReference>
<evidence type="ECO:0000256" key="3">
    <source>
        <dbReference type="ARBA" id="ARBA00021616"/>
    </source>
</evidence>
<evidence type="ECO:0000313" key="11">
    <source>
        <dbReference type="EMBL" id="SLM36956.1"/>
    </source>
</evidence>
<feature type="region of interest" description="Disordered" evidence="8">
    <location>
        <begin position="738"/>
        <end position="804"/>
    </location>
</feature>
<dbReference type="CDD" id="cd21538">
    <property type="entry name" value="SPOC_TFIIS"/>
    <property type="match status" value="1"/>
</dbReference>
<dbReference type="GO" id="GO:0031564">
    <property type="term" value="P:transcription antitermination"/>
    <property type="evidence" value="ECO:0007669"/>
    <property type="project" value="TreeGrafter"/>
</dbReference>
<dbReference type="PANTHER" id="PTHR11477">
    <property type="entry name" value="TRANSCRIPTION FACTOR S-II ZINC FINGER DOMAIN-CONTAINING PROTEIN"/>
    <property type="match status" value="1"/>
</dbReference>
<dbReference type="Pfam" id="PF00628">
    <property type="entry name" value="PHD"/>
    <property type="match status" value="1"/>
</dbReference>
<dbReference type="InterPro" id="IPR003618">
    <property type="entry name" value="TFIIS_cen_dom"/>
</dbReference>
<dbReference type="Gene3D" id="1.10.472.30">
    <property type="entry name" value="Transcription elongation factor S-II, central domain"/>
    <property type="match status" value="1"/>
</dbReference>
<feature type="region of interest" description="Disordered" evidence="8">
    <location>
        <begin position="393"/>
        <end position="537"/>
    </location>
</feature>
<dbReference type="InterPro" id="IPR013083">
    <property type="entry name" value="Znf_RING/FYVE/PHD"/>
</dbReference>
<feature type="domain" description="TFIIS central" evidence="10">
    <location>
        <begin position="266"/>
        <end position="396"/>
    </location>
</feature>
<dbReference type="Gene3D" id="3.30.40.10">
    <property type="entry name" value="Zinc/RING finger domain, C3HC4 (zinc finger)"/>
    <property type="match status" value="1"/>
</dbReference>
<dbReference type="GO" id="GO:0006362">
    <property type="term" value="P:transcription elongation by RNA polymerase I"/>
    <property type="evidence" value="ECO:0007669"/>
    <property type="project" value="TreeGrafter"/>
</dbReference>
<dbReference type="EMBL" id="FWEW01001411">
    <property type="protein sequence ID" value="SLM36956.1"/>
    <property type="molecule type" value="Genomic_DNA"/>
</dbReference>
<dbReference type="GO" id="GO:0031440">
    <property type="term" value="P:regulation of mRNA 3'-end processing"/>
    <property type="evidence" value="ECO:0007669"/>
    <property type="project" value="TreeGrafter"/>
</dbReference>
<dbReference type="InterPro" id="IPR055499">
    <property type="entry name" value="DUF7071"/>
</dbReference>
<feature type="compositionally biased region" description="Polar residues" evidence="8">
    <location>
        <begin position="438"/>
        <end position="452"/>
    </location>
</feature>
<dbReference type="GO" id="GO:0001139">
    <property type="term" value="F:RNA polymerase II complex recruiting activity"/>
    <property type="evidence" value="ECO:0007669"/>
    <property type="project" value="TreeGrafter"/>
</dbReference>
<evidence type="ECO:0000256" key="4">
    <source>
        <dbReference type="ARBA" id="ARBA00022723"/>
    </source>
</evidence>
<dbReference type="InterPro" id="IPR019787">
    <property type="entry name" value="Znf_PHD-finger"/>
</dbReference>
<reference evidence="12" key="1">
    <citation type="submission" date="2017-03" db="EMBL/GenBank/DDBJ databases">
        <authorList>
            <person name="Sharma R."/>
            <person name="Thines M."/>
        </authorList>
    </citation>
    <scope>NUCLEOTIDE SEQUENCE [LARGE SCALE GENOMIC DNA]</scope>
</reference>
<dbReference type="PROSITE" id="PS01359">
    <property type="entry name" value="ZF_PHD_1"/>
    <property type="match status" value="1"/>
</dbReference>
<evidence type="ECO:0000256" key="2">
    <source>
        <dbReference type="ARBA" id="ARBA00011050"/>
    </source>
</evidence>
<dbReference type="AlphaFoldDB" id="A0A1W5D1H3"/>
<dbReference type="SUPFAM" id="SSF57903">
    <property type="entry name" value="FYVE/PHD zinc finger"/>
    <property type="match status" value="1"/>
</dbReference>
<feature type="compositionally biased region" description="Pro residues" evidence="8">
    <location>
        <begin position="777"/>
        <end position="790"/>
    </location>
</feature>
<name>A0A1W5D1H3_9LECA</name>
<dbReference type="SUPFAM" id="SSF46942">
    <property type="entry name" value="Elongation factor TFIIS domain 2"/>
    <property type="match status" value="1"/>
</dbReference>
<comment type="function">
    <text evidence="1">Negative regulator of transcription elongation.</text>
</comment>
<evidence type="ECO:0000259" key="10">
    <source>
        <dbReference type="PROSITE" id="PS51321"/>
    </source>
</evidence>
<keyword evidence="12" id="KW-1185">Reference proteome</keyword>
<feature type="compositionally biased region" description="Polar residues" evidence="8">
    <location>
        <begin position="493"/>
        <end position="506"/>
    </location>
</feature>
<dbReference type="SMART" id="SM00249">
    <property type="entry name" value="PHD"/>
    <property type="match status" value="1"/>
</dbReference>
<dbReference type="PROSITE" id="PS51321">
    <property type="entry name" value="TFIIS_CENTRAL"/>
    <property type="match status" value="1"/>
</dbReference>
<keyword evidence="4" id="KW-0479">Metal-binding</keyword>
<feature type="compositionally biased region" description="Basic and acidic residues" evidence="8">
    <location>
        <begin position="121"/>
        <end position="142"/>
    </location>
</feature>
<dbReference type="InterPro" id="IPR011011">
    <property type="entry name" value="Znf_FYVE_PHD"/>
</dbReference>